<evidence type="ECO:0000313" key="2">
    <source>
        <dbReference type="Proteomes" id="UP001176940"/>
    </source>
</evidence>
<evidence type="ECO:0008006" key="3">
    <source>
        <dbReference type="Google" id="ProtNLM"/>
    </source>
</evidence>
<name>A0ABN9LVB1_9NEOB</name>
<reference evidence="1" key="1">
    <citation type="submission" date="2023-07" db="EMBL/GenBank/DDBJ databases">
        <authorList>
            <person name="Stuckert A."/>
        </authorList>
    </citation>
    <scope>NUCLEOTIDE SEQUENCE</scope>
</reference>
<gene>
    <name evidence="1" type="ORF">RIMI_LOCUS13581108</name>
</gene>
<dbReference type="EMBL" id="CAUEEQ010033743">
    <property type="protein sequence ID" value="CAJ0951717.1"/>
    <property type="molecule type" value="Genomic_DNA"/>
</dbReference>
<protein>
    <recommendedName>
        <fullName evidence="3">GIY-YIG domain-containing protein</fullName>
    </recommendedName>
</protein>
<dbReference type="CDD" id="cd10442">
    <property type="entry name" value="GIY-YIG_PLEs"/>
    <property type="match status" value="1"/>
</dbReference>
<organism evidence="1 2">
    <name type="scientific">Ranitomeya imitator</name>
    <name type="common">mimic poison frog</name>
    <dbReference type="NCBI Taxonomy" id="111125"/>
    <lineage>
        <taxon>Eukaryota</taxon>
        <taxon>Metazoa</taxon>
        <taxon>Chordata</taxon>
        <taxon>Craniata</taxon>
        <taxon>Vertebrata</taxon>
        <taxon>Euteleostomi</taxon>
        <taxon>Amphibia</taxon>
        <taxon>Batrachia</taxon>
        <taxon>Anura</taxon>
        <taxon>Neobatrachia</taxon>
        <taxon>Hyloidea</taxon>
        <taxon>Dendrobatidae</taxon>
        <taxon>Dendrobatinae</taxon>
        <taxon>Ranitomeya</taxon>
    </lineage>
</organism>
<comment type="caution">
    <text evidence="1">The sequence shown here is derived from an EMBL/GenBank/DDBJ whole genome shotgun (WGS) entry which is preliminary data.</text>
</comment>
<accession>A0ABN9LVB1</accession>
<dbReference type="PANTHER" id="PTHR21301">
    <property type="entry name" value="REVERSE TRANSCRIPTASE"/>
    <property type="match status" value="1"/>
</dbReference>
<sequence length="285" mass="32782">MEEMCNKFLYRGYLEGGVKEHMRKAKETLRSDVRKKKVKMRDKRIPFVSTFNTASGQLRSVILKHWHILHQGLPEVEEFTCPPILLYKRGCNLKDKLVKSDIGPTNVSLQRTLGPPKLGNFPCLGCACCGNLIKGEFFNSLKPRGDHISFEVILRGLYDRKYPSKRIYIKRRYTCTSSFVIYLIVCPCGLTYVGETTMEIKARIRKHKSTIRTKMVDLPIPKHFIESGHSVSQLRFRVIDGVLPLRRGGDRVKLLKQKELRWISRLGSRQPGGLNVDYNLQLCVS</sequence>
<proteinExistence type="predicted"/>
<keyword evidence="2" id="KW-1185">Reference proteome</keyword>
<dbReference type="PANTHER" id="PTHR21301:SF12">
    <property type="match status" value="1"/>
</dbReference>
<dbReference type="Proteomes" id="UP001176940">
    <property type="component" value="Unassembled WGS sequence"/>
</dbReference>
<evidence type="ECO:0000313" key="1">
    <source>
        <dbReference type="EMBL" id="CAJ0951717.1"/>
    </source>
</evidence>